<dbReference type="AlphaFoldDB" id="A0A233RJU9"/>
<proteinExistence type="predicted"/>
<reference evidence="1 2" key="1">
    <citation type="submission" date="2017-08" db="EMBL/GenBank/DDBJ databases">
        <title>A Genome Sequence of Oceanimonas doudoroffii ATCC 27123T.</title>
        <authorList>
            <person name="Brennan M.A."/>
            <person name="Maclea K.S."/>
            <person name="Mcclelland W.D."/>
            <person name="Trachtenberg A.M."/>
        </authorList>
    </citation>
    <scope>NUCLEOTIDE SEQUENCE [LARGE SCALE GENOMIC DNA]</scope>
    <source>
        <strain evidence="1 2">ATCC 27123</strain>
    </source>
</reference>
<sequence length="112" mass="12021">MTVKAIRLAQQDNVATLLSDALKHQAVDVIDDKNRLVGRYQALQAIPFGNKMALHAIASGQPVSKAGHAIGVAISAIPAGELVHVQNVRSQRLDIPPAIIGQIIDQMRIETE</sequence>
<accession>A0A233RJU9</accession>
<protein>
    <submittedName>
        <fullName evidence="1">Carbohydrate kinase</fullName>
    </submittedName>
</protein>
<dbReference type="Proteomes" id="UP000242757">
    <property type="component" value="Unassembled WGS sequence"/>
</dbReference>
<dbReference type="OrthoDB" id="9804574at2"/>
<evidence type="ECO:0000313" key="2">
    <source>
        <dbReference type="Proteomes" id="UP000242757"/>
    </source>
</evidence>
<dbReference type="GO" id="GO:0016301">
    <property type="term" value="F:kinase activity"/>
    <property type="evidence" value="ECO:0007669"/>
    <property type="project" value="UniProtKB-KW"/>
</dbReference>
<keyword evidence="1" id="KW-0808">Transferase</keyword>
<organism evidence="1 2">
    <name type="scientific">Oceanimonas doudoroffii</name>
    <dbReference type="NCBI Taxonomy" id="84158"/>
    <lineage>
        <taxon>Bacteria</taxon>
        <taxon>Pseudomonadati</taxon>
        <taxon>Pseudomonadota</taxon>
        <taxon>Gammaproteobacteria</taxon>
        <taxon>Aeromonadales</taxon>
        <taxon>Aeromonadaceae</taxon>
        <taxon>Oceanimonas</taxon>
    </lineage>
</organism>
<keyword evidence="2" id="KW-1185">Reference proteome</keyword>
<keyword evidence="1" id="KW-0418">Kinase</keyword>
<dbReference type="Gene3D" id="2.30.130.110">
    <property type="match status" value="1"/>
</dbReference>
<evidence type="ECO:0000313" key="1">
    <source>
        <dbReference type="EMBL" id="OXY83676.1"/>
    </source>
</evidence>
<name>A0A233RJU9_9GAMM</name>
<gene>
    <name evidence="1" type="ORF">B6S08_09415</name>
</gene>
<dbReference type="RefSeq" id="WP_094200449.1">
    <property type="nucleotide sequence ID" value="NZ_NBIM01000001.1"/>
</dbReference>
<comment type="caution">
    <text evidence="1">The sequence shown here is derived from an EMBL/GenBank/DDBJ whole genome shotgun (WGS) entry which is preliminary data.</text>
</comment>
<dbReference type="EMBL" id="NBIM01000001">
    <property type="protein sequence ID" value="OXY83676.1"/>
    <property type="molecule type" value="Genomic_DNA"/>
</dbReference>